<keyword evidence="1" id="KW-0732">Signal</keyword>
<feature type="chain" id="PRO_5032443718" evidence="1">
    <location>
        <begin position="31"/>
        <end position="110"/>
    </location>
</feature>
<reference evidence="2" key="1">
    <citation type="submission" date="2020-07" db="EMBL/GenBank/DDBJ databases">
        <title>Genome sequence and genetic diversity analysis of an under-domesticated orphan crop, white fonio (Digitaria exilis).</title>
        <authorList>
            <person name="Bennetzen J.L."/>
            <person name="Chen S."/>
            <person name="Ma X."/>
            <person name="Wang X."/>
            <person name="Yssel A.E.J."/>
            <person name="Chaluvadi S.R."/>
            <person name="Johnson M."/>
            <person name="Gangashetty P."/>
            <person name="Hamidou F."/>
            <person name="Sanogo M.D."/>
            <person name="Zwaenepoel A."/>
            <person name="Wallace J."/>
            <person name="Van De Peer Y."/>
            <person name="Van Deynze A."/>
        </authorList>
    </citation>
    <scope>NUCLEOTIDE SEQUENCE</scope>
    <source>
        <tissue evidence="2">Leaves</tissue>
    </source>
</reference>
<dbReference type="GO" id="GO:0045926">
    <property type="term" value="P:negative regulation of growth"/>
    <property type="evidence" value="ECO:0007669"/>
    <property type="project" value="InterPro"/>
</dbReference>
<dbReference type="GO" id="GO:0006952">
    <property type="term" value="P:defense response"/>
    <property type="evidence" value="ECO:0007669"/>
    <property type="project" value="InterPro"/>
</dbReference>
<dbReference type="InterPro" id="IPR015201">
    <property type="entry name" value="Antimicrobial_MiAMP1"/>
</dbReference>
<dbReference type="EMBL" id="JACEFO010001785">
    <property type="protein sequence ID" value="KAF8702573.1"/>
    <property type="molecule type" value="Genomic_DNA"/>
</dbReference>
<proteinExistence type="predicted"/>
<dbReference type="Pfam" id="PF09117">
    <property type="entry name" value="MiAMP1"/>
    <property type="match status" value="1"/>
</dbReference>
<dbReference type="AlphaFoldDB" id="A0A835BKD1"/>
<comment type="caution">
    <text evidence="2">The sequence shown here is derived from an EMBL/GenBank/DDBJ whole genome shotgun (WGS) entry which is preliminary data.</text>
</comment>
<evidence type="ECO:0000313" key="2">
    <source>
        <dbReference type="EMBL" id="KAF8702573.1"/>
    </source>
</evidence>
<organism evidence="2 3">
    <name type="scientific">Digitaria exilis</name>
    <dbReference type="NCBI Taxonomy" id="1010633"/>
    <lineage>
        <taxon>Eukaryota</taxon>
        <taxon>Viridiplantae</taxon>
        <taxon>Streptophyta</taxon>
        <taxon>Embryophyta</taxon>
        <taxon>Tracheophyta</taxon>
        <taxon>Spermatophyta</taxon>
        <taxon>Magnoliopsida</taxon>
        <taxon>Liliopsida</taxon>
        <taxon>Poales</taxon>
        <taxon>Poaceae</taxon>
        <taxon>PACMAD clade</taxon>
        <taxon>Panicoideae</taxon>
        <taxon>Panicodae</taxon>
        <taxon>Paniceae</taxon>
        <taxon>Anthephorinae</taxon>
        <taxon>Digitaria</taxon>
    </lineage>
</organism>
<dbReference type="Gramene" id="Dexi7B01G0017220.1">
    <property type="protein sequence ID" value="Dexi7B01G0017220.1:cds"/>
    <property type="gene ID" value="Dexi7B01G0017220"/>
</dbReference>
<keyword evidence="3" id="KW-1185">Reference proteome</keyword>
<accession>A0A835BKD1</accession>
<feature type="signal peptide" evidence="1">
    <location>
        <begin position="1"/>
        <end position="30"/>
    </location>
</feature>
<evidence type="ECO:0000313" key="3">
    <source>
        <dbReference type="Proteomes" id="UP000636709"/>
    </source>
</evidence>
<gene>
    <name evidence="2" type="ORF">HU200_032957</name>
</gene>
<dbReference type="SUPFAM" id="SSF49695">
    <property type="entry name" value="gamma-Crystallin-like"/>
    <property type="match status" value="1"/>
</dbReference>
<dbReference type="OrthoDB" id="647809at2759"/>
<sequence length="110" mass="11523">MAAKCRVTSAAVAVAILAVAMAMCSTPTDATPPLTSWSGPGGCAGQTATVEYCGICSDLQYYEGQDLAQDYSATFYTDFGCAGTTYHTIGGFRGTQYCGDFGFRSVYIDC</sequence>
<evidence type="ECO:0000256" key="1">
    <source>
        <dbReference type="SAM" id="SignalP"/>
    </source>
</evidence>
<dbReference type="InterPro" id="IPR011024">
    <property type="entry name" value="G_crystallin-like"/>
</dbReference>
<dbReference type="Proteomes" id="UP000636709">
    <property type="component" value="Unassembled WGS sequence"/>
</dbReference>
<protein>
    <submittedName>
        <fullName evidence="2">Uncharacterized protein</fullName>
    </submittedName>
</protein>
<dbReference type="Gene3D" id="2.60.20.30">
    <property type="match status" value="1"/>
</dbReference>
<name>A0A835BKD1_9POAL</name>
<dbReference type="InterPro" id="IPR015791">
    <property type="entry name" value="Antimic/Inh_G_crystallin-like"/>
</dbReference>